<keyword evidence="1" id="KW-0732">Signal</keyword>
<proteinExistence type="predicted"/>
<dbReference type="EMBL" id="JRHC01000008">
    <property type="protein sequence ID" value="KJF41845.1"/>
    <property type="molecule type" value="Genomic_DNA"/>
</dbReference>
<keyword evidence="3" id="KW-1185">Reference proteome</keyword>
<dbReference type="Gene3D" id="2.60.40.1120">
    <property type="entry name" value="Carboxypeptidase-like, regulatory domain"/>
    <property type="match status" value="1"/>
</dbReference>
<evidence type="ECO:0000256" key="1">
    <source>
        <dbReference type="SAM" id="SignalP"/>
    </source>
</evidence>
<dbReference type="InterPro" id="IPR008969">
    <property type="entry name" value="CarboxyPept-like_regulatory"/>
</dbReference>
<feature type="signal peptide" evidence="1">
    <location>
        <begin position="1"/>
        <end position="19"/>
    </location>
</feature>
<name>A0A0D8J4G8_9BACT</name>
<sequence>MKKTIILIFTVFVALTALGQSGSKVAHTIKGKVVDANTNRPVSYTNIGLEGTFFGTASDSEGNFELKIPEDMVDKAIYFSAVGFTNKQFPVKDLFSKEFAVIKLESQSYDVEEVGVAAQNKVLIRILRLASDNIKYNYGSGPFNMHFAYSKEKAVNGQVKSPQIATVLLYDETGYTNPSKADAFKARNYSVTKEQSDADYSFSSAQLYLDDLLGFDWVRSASGVLSPALLNDYQLALESQPVIEGKEFWVISFSPKVTSLATTGDYYAGTFKGKITVNKEDYSILKIEGEAVAPKNNRQGRALAIGQNNTDYFTDVLYTFEVDYKNLLLKRVALDKTYTYKGEKVSEQAVLDMTRAHTNNLTVIDSRDYFPGE</sequence>
<evidence type="ECO:0000313" key="3">
    <source>
        <dbReference type="Proteomes" id="UP000032544"/>
    </source>
</evidence>
<reference evidence="2 3" key="1">
    <citation type="submission" date="2014-09" db="EMBL/GenBank/DDBJ databases">
        <title>Draft Genome Sequence of Draconibacterium sp. JN14CK-3.</title>
        <authorList>
            <person name="Dong C."/>
            <person name="Lai Q."/>
            <person name="Shao Z."/>
        </authorList>
    </citation>
    <scope>NUCLEOTIDE SEQUENCE [LARGE SCALE GENOMIC DNA]</scope>
    <source>
        <strain evidence="2 3">JN14CK-3</strain>
    </source>
</reference>
<dbReference type="Proteomes" id="UP000032544">
    <property type="component" value="Unassembled WGS sequence"/>
</dbReference>
<organism evidence="2 3">
    <name type="scientific">Draconibacterium sediminis</name>
    <dbReference type="NCBI Taxonomy" id="1544798"/>
    <lineage>
        <taxon>Bacteria</taxon>
        <taxon>Pseudomonadati</taxon>
        <taxon>Bacteroidota</taxon>
        <taxon>Bacteroidia</taxon>
        <taxon>Marinilabiliales</taxon>
        <taxon>Prolixibacteraceae</taxon>
        <taxon>Draconibacterium</taxon>
    </lineage>
</organism>
<dbReference type="RefSeq" id="WP_045033516.1">
    <property type="nucleotide sequence ID" value="NZ_JRHC01000008.1"/>
</dbReference>
<accession>A0A0D8J4G8</accession>
<comment type="caution">
    <text evidence="2">The sequence shown here is derived from an EMBL/GenBank/DDBJ whole genome shotgun (WGS) entry which is preliminary data.</text>
</comment>
<dbReference type="Pfam" id="PF13715">
    <property type="entry name" value="CarbopepD_reg_2"/>
    <property type="match status" value="1"/>
</dbReference>
<dbReference type="SUPFAM" id="SSF49464">
    <property type="entry name" value="Carboxypeptidase regulatory domain-like"/>
    <property type="match status" value="1"/>
</dbReference>
<dbReference type="AlphaFoldDB" id="A0A0D8J4G8"/>
<evidence type="ECO:0000313" key="2">
    <source>
        <dbReference type="EMBL" id="KJF41845.1"/>
    </source>
</evidence>
<feature type="chain" id="PRO_5002330860" description="Carboxypeptidase-like regulatory domain-containing protein" evidence="1">
    <location>
        <begin position="20"/>
        <end position="373"/>
    </location>
</feature>
<protein>
    <recommendedName>
        <fullName evidence="4">Carboxypeptidase-like regulatory domain-containing protein</fullName>
    </recommendedName>
</protein>
<dbReference type="STRING" id="1544798.LH29_23185"/>
<evidence type="ECO:0008006" key="4">
    <source>
        <dbReference type="Google" id="ProtNLM"/>
    </source>
</evidence>
<gene>
    <name evidence="2" type="ORF">LH29_23185</name>
</gene>